<evidence type="ECO:0000256" key="4">
    <source>
        <dbReference type="ARBA" id="ARBA00022989"/>
    </source>
</evidence>
<dbReference type="RefSeq" id="WP_040087259.1">
    <property type="nucleotide sequence ID" value="NZ_BCSU01000004.1"/>
</dbReference>
<dbReference type="PROSITE" id="PS50156">
    <property type="entry name" value="SSD"/>
    <property type="match status" value="1"/>
</dbReference>
<evidence type="ECO:0000256" key="1">
    <source>
        <dbReference type="ARBA" id="ARBA00004651"/>
    </source>
</evidence>
<evidence type="ECO:0000256" key="2">
    <source>
        <dbReference type="ARBA" id="ARBA00022475"/>
    </source>
</evidence>
<keyword evidence="9" id="KW-1185">Reference proteome</keyword>
<name>A0A0B5D5Q1_9CORY</name>
<feature type="transmembrane region" description="Helical" evidence="6">
    <location>
        <begin position="222"/>
        <end position="242"/>
    </location>
</feature>
<feature type="transmembrane region" description="Helical" evidence="6">
    <location>
        <begin position="249"/>
        <end position="269"/>
    </location>
</feature>
<dbReference type="OrthoDB" id="7051771at2"/>
<dbReference type="Proteomes" id="UP000031524">
    <property type="component" value="Chromosome"/>
</dbReference>
<dbReference type="AlphaFoldDB" id="A0A0B5D5Q1"/>
<dbReference type="PANTHER" id="PTHR33406:SF13">
    <property type="entry name" value="MEMBRANE PROTEIN YDFJ"/>
    <property type="match status" value="1"/>
</dbReference>
<evidence type="ECO:0000256" key="5">
    <source>
        <dbReference type="ARBA" id="ARBA00023136"/>
    </source>
</evidence>
<protein>
    <submittedName>
        <fullName evidence="8">MmpL domain-containing protein</fullName>
    </submittedName>
</protein>
<feature type="transmembrane region" description="Helical" evidence="6">
    <location>
        <begin position="409"/>
        <end position="428"/>
    </location>
</feature>
<dbReference type="GO" id="GO:0005886">
    <property type="term" value="C:plasma membrane"/>
    <property type="evidence" value="ECO:0007669"/>
    <property type="project" value="UniProtKB-SubCell"/>
</dbReference>
<gene>
    <name evidence="8" type="ORF">B842_02645</name>
</gene>
<organism evidence="8 9">
    <name type="scientific">Corynebacterium humireducens NBRC 106098 = DSM 45392</name>
    <dbReference type="NCBI Taxonomy" id="1223515"/>
    <lineage>
        <taxon>Bacteria</taxon>
        <taxon>Bacillati</taxon>
        <taxon>Actinomycetota</taxon>
        <taxon>Actinomycetes</taxon>
        <taxon>Mycobacteriales</taxon>
        <taxon>Corynebacteriaceae</taxon>
        <taxon>Corynebacterium</taxon>
    </lineage>
</organism>
<feature type="transmembrane region" description="Helical" evidence="6">
    <location>
        <begin position="314"/>
        <end position="341"/>
    </location>
</feature>
<feature type="transmembrane region" description="Helical" evidence="6">
    <location>
        <begin position="607"/>
        <end position="631"/>
    </location>
</feature>
<evidence type="ECO:0000313" key="8">
    <source>
        <dbReference type="EMBL" id="AJE32382.1"/>
    </source>
</evidence>
<evidence type="ECO:0000256" key="6">
    <source>
        <dbReference type="SAM" id="Phobius"/>
    </source>
</evidence>
<feature type="transmembrane region" description="Helical" evidence="6">
    <location>
        <begin position="652"/>
        <end position="672"/>
    </location>
</feature>
<proteinExistence type="predicted"/>
<dbReference type="PANTHER" id="PTHR33406">
    <property type="entry name" value="MEMBRANE PROTEIN MJ1562-RELATED"/>
    <property type="match status" value="1"/>
</dbReference>
<keyword evidence="2" id="KW-1003">Cell membrane</keyword>
<evidence type="ECO:0000256" key="3">
    <source>
        <dbReference type="ARBA" id="ARBA00022692"/>
    </source>
</evidence>
<feature type="transmembrane region" description="Helical" evidence="6">
    <location>
        <begin position="678"/>
        <end position="700"/>
    </location>
</feature>
<feature type="transmembrane region" description="Helical" evidence="6">
    <location>
        <begin position="580"/>
        <end position="601"/>
    </location>
</feature>
<feature type="transmembrane region" description="Helical" evidence="6">
    <location>
        <begin position="347"/>
        <end position="373"/>
    </location>
</feature>
<dbReference type="InterPro" id="IPR000731">
    <property type="entry name" value="SSD"/>
</dbReference>
<keyword evidence="4 6" id="KW-1133">Transmembrane helix</keyword>
<comment type="subcellular location">
    <subcellularLocation>
        <location evidence="1">Cell membrane</location>
        <topology evidence="1">Multi-pass membrane protein</topology>
    </subcellularLocation>
</comment>
<keyword evidence="5 6" id="KW-0472">Membrane</keyword>
<keyword evidence="3 6" id="KW-0812">Transmembrane</keyword>
<evidence type="ECO:0000259" key="7">
    <source>
        <dbReference type="PROSITE" id="PS50156"/>
    </source>
</evidence>
<accession>A0A0B5D5Q1</accession>
<dbReference type="STRING" id="1223515.B842_02645"/>
<dbReference type="SUPFAM" id="SSF82866">
    <property type="entry name" value="Multidrug efflux transporter AcrB transmembrane domain"/>
    <property type="match status" value="2"/>
</dbReference>
<evidence type="ECO:0000313" key="9">
    <source>
        <dbReference type="Proteomes" id="UP000031524"/>
    </source>
</evidence>
<feature type="transmembrane region" description="Helical" evidence="6">
    <location>
        <begin position="554"/>
        <end position="573"/>
    </location>
</feature>
<feature type="transmembrane region" description="Helical" evidence="6">
    <location>
        <begin position="275"/>
        <end position="293"/>
    </location>
</feature>
<dbReference type="KEGG" id="chm:B842_02645"/>
<sequence>MSTLLARLGSHSFRHPARVLAVWLLILMAVIALVLSTDGRIRSSVTVDGTPAQEQLDRIRAELPDAGGAQGSIVFRAGDDTPLDAAELGTVAAAVRAAEGLDFVVDKAARTAQRQAELQARAQSPQQLQTMTAMLGELQRGTDPQGRPLVLDGTPVPGVTLSVDGTIAVYDVQLSDALDDLPPGVADELMEAVDGQLAGTALQAYPSDSLLPLEPPVGGHELVGLAVAAVVLLLTLGSLVAAGLPLLTAVTGVAIGVGGAFGLSGFYTMTSTTPVLALMLGLAVGIDYALFILHRQRSLILHEGMSAHDATRRAVGTSGTAVVFAGLTVIVALLGLLVLRISFVSTMALATAATIAIAVSLSVTALPALLGLVGERVVGKRARARAAAGGKAEEHRVDRGWARALTARPLVVIVGVVLALGLLALPVADMRLGMPGGGAASESSPERINHDLTARALGEGANGPLLVAVEKPAGEPDLAGVRATLDTLGGFEGVASAALRGTSEHLEIYALTPVTGPLAPETTDLVHDLRDAGYGVTGLTAINIDLSQKLADAVPLYLSIIAGLSLLILLLVFRSVVIPVAATLGFLLTIGATFGVTTLVFGTVLSFLPIMATGILYGLAMDYQLFLGTAMREAYVHGATPREAVVEGFAHASRVVVAAAVIMISVFGVFVLTDDITIRQFGLTLAVGILIDALLIRMVLIPVVMSRAGRAAWWLPRWLDRALPRLDVEGSALRN</sequence>
<dbReference type="Gene3D" id="1.20.1640.10">
    <property type="entry name" value="Multidrug efflux transporter AcrB transmembrane domain"/>
    <property type="match status" value="2"/>
</dbReference>
<dbReference type="InterPro" id="IPR050545">
    <property type="entry name" value="Mycobact_MmpL"/>
</dbReference>
<dbReference type="InterPro" id="IPR004869">
    <property type="entry name" value="MMPL_dom"/>
</dbReference>
<feature type="domain" description="SSD" evidence="7">
    <location>
        <begin position="239"/>
        <end position="372"/>
    </location>
</feature>
<dbReference type="EMBL" id="CP005286">
    <property type="protein sequence ID" value="AJE32382.1"/>
    <property type="molecule type" value="Genomic_DNA"/>
</dbReference>
<dbReference type="HOGENOM" id="CLU_005108_1_1_11"/>
<reference evidence="8 9" key="1">
    <citation type="submission" date="2013-04" db="EMBL/GenBank/DDBJ databases">
        <title>Complete genome sequence of Corynebacterium humireducens DSM 45392(T), isolated from a wastewater-fed microbial fuel cell.</title>
        <authorList>
            <person name="Ruckert C."/>
            <person name="Albersmeier A."/>
            <person name="Kalinowski J."/>
        </authorList>
    </citation>
    <scope>NUCLEOTIDE SEQUENCE [LARGE SCALE GENOMIC DNA]</scope>
    <source>
        <strain evidence="9">MFC-5</strain>
    </source>
</reference>
<dbReference type="Pfam" id="PF03176">
    <property type="entry name" value="MMPL"/>
    <property type="match status" value="2"/>
</dbReference>